<evidence type="ECO:0000313" key="2">
    <source>
        <dbReference type="Proteomes" id="UP000780801"/>
    </source>
</evidence>
<comment type="caution">
    <text evidence="1">The sequence shown here is derived from an EMBL/GenBank/DDBJ whole genome shotgun (WGS) entry which is preliminary data.</text>
</comment>
<feature type="non-terminal residue" evidence="1">
    <location>
        <position position="136"/>
    </location>
</feature>
<accession>A0A9P6FK26</accession>
<dbReference type="Gene3D" id="3.40.30.10">
    <property type="entry name" value="Glutaredoxin"/>
    <property type="match status" value="1"/>
</dbReference>
<sequence>VIFRHQIQPWHPSSTLTAEASDSFTFVFVLFFDESVVEKSRKEQYKELAALVESVTDNTLKPEAVYGLLEIVSVEHPGRAANAGNILINSLKYFIKLGRQNGIHVSPTALWDGLVENSISSGWSLEDWQTFFRNRL</sequence>
<proteinExistence type="predicted"/>
<dbReference type="Proteomes" id="UP000780801">
    <property type="component" value="Unassembled WGS sequence"/>
</dbReference>
<dbReference type="AlphaFoldDB" id="A0A9P6FK26"/>
<gene>
    <name evidence="1" type="ORF">BGW38_008365</name>
</gene>
<protein>
    <submittedName>
        <fullName evidence="1">Uncharacterized protein</fullName>
    </submittedName>
</protein>
<keyword evidence="2" id="KW-1185">Reference proteome</keyword>
<reference evidence="1" key="1">
    <citation type="journal article" date="2020" name="Fungal Divers.">
        <title>Resolving the Mortierellaceae phylogeny through synthesis of multi-gene phylogenetics and phylogenomics.</title>
        <authorList>
            <person name="Vandepol N."/>
            <person name="Liber J."/>
            <person name="Desiro A."/>
            <person name="Na H."/>
            <person name="Kennedy M."/>
            <person name="Barry K."/>
            <person name="Grigoriev I.V."/>
            <person name="Miller A.N."/>
            <person name="O'Donnell K."/>
            <person name="Stajich J.E."/>
            <person name="Bonito G."/>
        </authorList>
    </citation>
    <scope>NUCLEOTIDE SEQUENCE</scope>
    <source>
        <strain evidence="1">KOD1015</strain>
    </source>
</reference>
<name>A0A9P6FK26_9FUNG</name>
<dbReference type="OrthoDB" id="37297at2759"/>
<evidence type="ECO:0000313" key="1">
    <source>
        <dbReference type="EMBL" id="KAF9573947.1"/>
    </source>
</evidence>
<dbReference type="EMBL" id="JAABOA010005749">
    <property type="protein sequence ID" value="KAF9573947.1"/>
    <property type="molecule type" value="Genomic_DNA"/>
</dbReference>
<organism evidence="1 2">
    <name type="scientific">Lunasporangiospora selenospora</name>
    <dbReference type="NCBI Taxonomy" id="979761"/>
    <lineage>
        <taxon>Eukaryota</taxon>
        <taxon>Fungi</taxon>
        <taxon>Fungi incertae sedis</taxon>
        <taxon>Mucoromycota</taxon>
        <taxon>Mortierellomycotina</taxon>
        <taxon>Mortierellomycetes</taxon>
        <taxon>Mortierellales</taxon>
        <taxon>Mortierellaceae</taxon>
        <taxon>Lunasporangiospora</taxon>
    </lineage>
</organism>